<accession>A0AA38LIP7</accession>
<sequence length="131" mass="14868">MGKGEELLNWFERESDGREITPRSEDQLGNLEEGEIDGDIDQEDRRTPTKSLDSWLNKVRNGGSALKTQNFFLQEVKEVSGSTLEIPDLLLQHTTENLNKSLVGKLVGGRPNIDVVRTWDKLKWIPLGHLE</sequence>
<feature type="region of interest" description="Disordered" evidence="1">
    <location>
        <begin position="1"/>
        <end position="49"/>
    </location>
</feature>
<gene>
    <name evidence="2" type="ORF">KI387_005489</name>
</gene>
<feature type="compositionally biased region" description="Acidic residues" evidence="1">
    <location>
        <begin position="32"/>
        <end position="42"/>
    </location>
</feature>
<evidence type="ECO:0000256" key="1">
    <source>
        <dbReference type="SAM" id="MobiDB-lite"/>
    </source>
</evidence>
<feature type="compositionally biased region" description="Basic and acidic residues" evidence="1">
    <location>
        <begin position="1"/>
        <end position="26"/>
    </location>
</feature>
<feature type="non-terminal residue" evidence="2">
    <location>
        <position position="131"/>
    </location>
</feature>
<evidence type="ECO:0000313" key="2">
    <source>
        <dbReference type="EMBL" id="KAH9325311.1"/>
    </source>
</evidence>
<dbReference type="Proteomes" id="UP000824469">
    <property type="component" value="Unassembled WGS sequence"/>
</dbReference>
<evidence type="ECO:0000313" key="3">
    <source>
        <dbReference type="Proteomes" id="UP000824469"/>
    </source>
</evidence>
<protein>
    <submittedName>
        <fullName evidence="2">Uncharacterized protein</fullName>
    </submittedName>
</protein>
<dbReference type="EMBL" id="JAHRHJ020000002">
    <property type="protein sequence ID" value="KAH9325311.1"/>
    <property type="molecule type" value="Genomic_DNA"/>
</dbReference>
<keyword evidence="3" id="KW-1185">Reference proteome</keyword>
<reference evidence="2 3" key="1">
    <citation type="journal article" date="2021" name="Nat. Plants">
        <title>The Taxus genome provides insights into paclitaxel biosynthesis.</title>
        <authorList>
            <person name="Xiong X."/>
            <person name="Gou J."/>
            <person name="Liao Q."/>
            <person name="Li Y."/>
            <person name="Zhou Q."/>
            <person name="Bi G."/>
            <person name="Li C."/>
            <person name="Du R."/>
            <person name="Wang X."/>
            <person name="Sun T."/>
            <person name="Guo L."/>
            <person name="Liang H."/>
            <person name="Lu P."/>
            <person name="Wu Y."/>
            <person name="Zhang Z."/>
            <person name="Ro D.K."/>
            <person name="Shang Y."/>
            <person name="Huang S."/>
            <person name="Yan J."/>
        </authorList>
    </citation>
    <scope>NUCLEOTIDE SEQUENCE [LARGE SCALE GENOMIC DNA]</scope>
    <source>
        <strain evidence="2">Ta-2019</strain>
    </source>
</reference>
<proteinExistence type="predicted"/>
<name>A0AA38LIP7_TAXCH</name>
<dbReference type="AlphaFoldDB" id="A0AA38LIP7"/>
<organism evidence="2 3">
    <name type="scientific">Taxus chinensis</name>
    <name type="common">Chinese yew</name>
    <name type="synonym">Taxus wallichiana var. chinensis</name>
    <dbReference type="NCBI Taxonomy" id="29808"/>
    <lineage>
        <taxon>Eukaryota</taxon>
        <taxon>Viridiplantae</taxon>
        <taxon>Streptophyta</taxon>
        <taxon>Embryophyta</taxon>
        <taxon>Tracheophyta</taxon>
        <taxon>Spermatophyta</taxon>
        <taxon>Pinopsida</taxon>
        <taxon>Pinidae</taxon>
        <taxon>Conifers II</taxon>
        <taxon>Cupressales</taxon>
        <taxon>Taxaceae</taxon>
        <taxon>Taxus</taxon>
    </lineage>
</organism>
<comment type="caution">
    <text evidence="2">The sequence shown here is derived from an EMBL/GenBank/DDBJ whole genome shotgun (WGS) entry which is preliminary data.</text>
</comment>